<dbReference type="NCBIfam" id="NF004351">
    <property type="entry name" value="PRK05731.1-4"/>
    <property type="match status" value="1"/>
</dbReference>
<feature type="binding site" evidence="1">
    <location>
        <position position="80"/>
    </location>
    <ligand>
        <name>Mg(2+)</name>
        <dbReference type="ChEBI" id="CHEBI:18420"/>
        <label>4</label>
    </ligand>
</feature>
<dbReference type="GO" id="GO:0009229">
    <property type="term" value="P:thiamine diphosphate biosynthetic process"/>
    <property type="evidence" value="ECO:0007669"/>
    <property type="project" value="UniProtKB-UniRule"/>
</dbReference>
<feature type="binding site" evidence="1">
    <location>
        <position position="51"/>
    </location>
    <ligand>
        <name>Mg(2+)</name>
        <dbReference type="ChEBI" id="CHEBI:18420"/>
        <label>1</label>
    </ligand>
</feature>
<dbReference type="UniPathway" id="UPA00060">
    <property type="reaction ID" value="UER00142"/>
</dbReference>
<sequence>MANEETIKEVGEFGLIERITGQLSMPASVSVGPGDDSAVFSVDGDAVVSTDMMVEDVHFRRDWCSGFDVGCKLIARSFADLEAMGATSRGCVVAISMPEELQAEWFKDFFQGVSAEVAKARAVLVGGDITSGEKIVATATVFGQMEGRAPVLRSGAKPRDVVALCGRQGWAAAGWATLSRGFRSPRAAVDAYRCPEVPYGAGRIAADAGANAMIDVSDGLIADLGHIAEKSNVLIDIDSSSLEIPGPLQNVGAALNSDPLNFVLTGGEDHPLVATFADYVPQGWAQIGRVLDPVEGSANVLVDGEEWETEYSGWTHF</sequence>
<dbReference type="InterPro" id="IPR016188">
    <property type="entry name" value="PurM-like_N"/>
</dbReference>
<feature type="binding site" evidence="1">
    <location>
        <position position="153"/>
    </location>
    <ligand>
        <name>ATP</name>
        <dbReference type="ChEBI" id="CHEBI:30616"/>
    </ligand>
</feature>
<feature type="binding site" evidence="1">
    <location>
        <position position="218"/>
    </location>
    <ligand>
        <name>Mg(2+)</name>
        <dbReference type="ChEBI" id="CHEBI:18420"/>
        <label>5</label>
    </ligand>
</feature>
<reference evidence="3 4" key="1">
    <citation type="submission" date="2013-04" db="EMBL/GenBank/DDBJ databases">
        <title>The Genome Sequence of Propionimicrobium lymphophilum ACS-093-V-SCH5.</title>
        <authorList>
            <consortium name="The Broad Institute Genomics Platform"/>
            <person name="Earl A."/>
            <person name="Ward D."/>
            <person name="Feldgarden M."/>
            <person name="Gevers D."/>
            <person name="Saerens B."/>
            <person name="Vaneechoutte M."/>
            <person name="Walker B."/>
            <person name="Young S."/>
            <person name="Zeng Q."/>
            <person name="Gargeya S."/>
            <person name="Fitzgerald M."/>
            <person name="Haas B."/>
            <person name="Abouelleil A."/>
            <person name="Allen A.W."/>
            <person name="Alvarado L."/>
            <person name="Arachchi H.M."/>
            <person name="Berlin A.M."/>
            <person name="Chapman S.B."/>
            <person name="Gainer-Dewar J."/>
            <person name="Goldberg J."/>
            <person name="Griggs A."/>
            <person name="Gujja S."/>
            <person name="Hansen M."/>
            <person name="Howarth C."/>
            <person name="Imamovic A."/>
            <person name="Ireland A."/>
            <person name="Larimer J."/>
            <person name="McCowan C."/>
            <person name="Murphy C."/>
            <person name="Pearson M."/>
            <person name="Poon T.W."/>
            <person name="Priest M."/>
            <person name="Roberts A."/>
            <person name="Saif S."/>
            <person name="Shea T."/>
            <person name="Sisk P."/>
            <person name="Sykes S."/>
            <person name="Wortman J."/>
            <person name="Nusbaum C."/>
            <person name="Birren B."/>
        </authorList>
    </citation>
    <scope>NUCLEOTIDE SEQUENCE [LARGE SCALE GENOMIC DNA]</scope>
    <source>
        <strain evidence="3 4">ACS-093-V-SCH5</strain>
    </source>
</reference>
<feature type="binding site" evidence="1">
    <location>
        <position position="80"/>
    </location>
    <ligand>
        <name>Mg(2+)</name>
        <dbReference type="ChEBI" id="CHEBI:18420"/>
        <label>3</label>
    </ligand>
</feature>
<dbReference type="InterPro" id="IPR036676">
    <property type="entry name" value="PurM-like_C_sf"/>
</dbReference>
<keyword evidence="1" id="KW-0784">Thiamine biosynthesis</keyword>
<feature type="binding site" evidence="1">
    <location>
        <position position="36"/>
    </location>
    <ligand>
        <name>Mg(2+)</name>
        <dbReference type="ChEBI" id="CHEBI:18420"/>
        <label>3</label>
    </ligand>
</feature>
<dbReference type="PANTHER" id="PTHR30270:SF0">
    <property type="entry name" value="THIAMINE-MONOPHOSPHATE KINASE"/>
    <property type="match status" value="1"/>
</dbReference>
<dbReference type="OrthoDB" id="9802811at2"/>
<comment type="caution">
    <text evidence="3">The sequence shown here is derived from an EMBL/GenBank/DDBJ whole genome shotgun (WGS) entry which is preliminary data.</text>
</comment>
<evidence type="ECO:0000313" key="3">
    <source>
        <dbReference type="EMBL" id="EPD33312.1"/>
    </source>
</evidence>
<keyword evidence="1" id="KW-0479">Metal-binding</keyword>
<keyword evidence="1" id="KW-0808">Transferase</keyword>
<keyword evidence="1" id="KW-0067">ATP-binding</keyword>
<dbReference type="AlphaFoldDB" id="S2WKY9"/>
<dbReference type="InterPro" id="IPR036921">
    <property type="entry name" value="PurM-like_N_sf"/>
</dbReference>
<comment type="function">
    <text evidence="1">Catalyzes the ATP-dependent phosphorylation of thiamine-monophosphate (TMP) to form thiamine-pyrophosphate (TPP), the active form of vitamin B1.</text>
</comment>
<dbReference type="Proteomes" id="UP000014417">
    <property type="component" value="Unassembled WGS sequence"/>
</dbReference>
<dbReference type="STRING" id="883161.HMPREF9306_00851"/>
<dbReference type="Gene3D" id="3.90.650.10">
    <property type="entry name" value="PurM-like C-terminal domain"/>
    <property type="match status" value="1"/>
</dbReference>
<comment type="catalytic activity">
    <reaction evidence="1">
        <text>thiamine phosphate + ATP = thiamine diphosphate + ADP</text>
        <dbReference type="Rhea" id="RHEA:15913"/>
        <dbReference type="ChEBI" id="CHEBI:30616"/>
        <dbReference type="ChEBI" id="CHEBI:37575"/>
        <dbReference type="ChEBI" id="CHEBI:58937"/>
        <dbReference type="ChEBI" id="CHEBI:456216"/>
        <dbReference type="EC" id="2.7.4.16"/>
    </reaction>
</comment>
<feature type="domain" description="PurM-like N-terminal" evidence="2">
    <location>
        <begin position="34"/>
        <end position="145"/>
    </location>
</feature>
<feature type="binding site" evidence="1">
    <location>
        <position position="49"/>
    </location>
    <ligand>
        <name>Mg(2+)</name>
        <dbReference type="ChEBI" id="CHEBI:18420"/>
        <label>4</label>
    </ligand>
</feature>
<dbReference type="SUPFAM" id="SSF56042">
    <property type="entry name" value="PurM C-terminal domain-like"/>
    <property type="match status" value="1"/>
</dbReference>
<dbReference type="InterPro" id="IPR006283">
    <property type="entry name" value="ThiL-like"/>
</dbReference>
<keyword evidence="1" id="KW-0547">Nucleotide-binding</keyword>
<dbReference type="GO" id="GO:0009030">
    <property type="term" value="F:thiamine-phosphate kinase activity"/>
    <property type="evidence" value="ECO:0007669"/>
    <property type="project" value="UniProtKB-UniRule"/>
</dbReference>
<dbReference type="HOGENOM" id="CLU_046964_0_1_11"/>
<feature type="binding site" evidence="1">
    <location>
        <position position="36"/>
    </location>
    <ligand>
        <name>Mg(2+)</name>
        <dbReference type="ChEBI" id="CHEBI:18420"/>
        <label>4</label>
    </ligand>
</feature>
<dbReference type="PIRSF" id="PIRSF005303">
    <property type="entry name" value="Thiam_monoph_kin"/>
    <property type="match status" value="1"/>
</dbReference>
<dbReference type="RefSeq" id="WP_016455687.1">
    <property type="nucleotide sequence ID" value="NZ_KE150269.1"/>
</dbReference>
<feature type="binding site" evidence="1">
    <location>
        <position position="80"/>
    </location>
    <ligand>
        <name>Mg(2+)</name>
        <dbReference type="ChEBI" id="CHEBI:18420"/>
        <label>2</label>
    </ligand>
</feature>
<dbReference type="NCBIfam" id="TIGR01379">
    <property type="entry name" value="thiL"/>
    <property type="match status" value="1"/>
</dbReference>
<evidence type="ECO:0000256" key="1">
    <source>
        <dbReference type="HAMAP-Rule" id="MF_02128"/>
    </source>
</evidence>
<dbReference type="HAMAP" id="MF_02128">
    <property type="entry name" value="TMP_kinase"/>
    <property type="match status" value="1"/>
</dbReference>
<gene>
    <name evidence="1" type="primary">thiL</name>
    <name evidence="3" type="ORF">HMPREF9306_00851</name>
</gene>
<evidence type="ECO:0000259" key="2">
    <source>
        <dbReference type="Pfam" id="PF00586"/>
    </source>
</evidence>
<evidence type="ECO:0000313" key="4">
    <source>
        <dbReference type="Proteomes" id="UP000014417"/>
    </source>
</evidence>
<organism evidence="3 4">
    <name type="scientific">Propionimicrobium lymphophilum ACS-093-V-SCH5</name>
    <dbReference type="NCBI Taxonomy" id="883161"/>
    <lineage>
        <taxon>Bacteria</taxon>
        <taxon>Bacillati</taxon>
        <taxon>Actinomycetota</taxon>
        <taxon>Actinomycetes</taxon>
        <taxon>Propionibacteriales</taxon>
        <taxon>Propionibacteriaceae</taxon>
        <taxon>Propionimicrobium</taxon>
    </lineage>
</organism>
<dbReference type="CDD" id="cd02194">
    <property type="entry name" value="ThiL"/>
    <property type="match status" value="1"/>
</dbReference>
<feature type="binding site" evidence="1">
    <location>
        <position position="215"/>
    </location>
    <ligand>
        <name>Mg(2+)</name>
        <dbReference type="ChEBI" id="CHEBI:18420"/>
        <label>3</label>
    </ligand>
</feature>
<keyword evidence="4" id="KW-1185">Reference proteome</keyword>
<dbReference type="PATRIC" id="fig|883161.3.peg.847"/>
<feature type="binding site" evidence="1">
    <location>
        <position position="128"/>
    </location>
    <ligand>
        <name>Mg(2+)</name>
        <dbReference type="ChEBI" id="CHEBI:18420"/>
        <label>1</label>
    </ligand>
</feature>
<keyword evidence="1" id="KW-0460">Magnesium</keyword>
<dbReference type="Gene3D" id="3.30.1330.10">
    <property type="entry name" value="PurM-like, N-terminal domain"/>
    <property type="match status" value="1"/>
</dbReference>
<keyword evidence="1 3" id="KW-0418">Kinase</keyword>
<feature type="binding site" evidence="1">
    <location>
        <position position="51"/>
    </location>
    <ligand>
        <name>Mg(2+)</name>
        <dbReference type="ChEBI" id="CHEBI:18420"/>
        <label>2</label>
    </ligand>
</feature>
<dbReference type="SUPFAM" id="SSF55326">
    <property type="entry name" value="PurM N-terminal domain-like"/>
    <property type="match status" value="1"/>
</dbReference>
<name>S2WKY9_9ACTN</name>
<feature type="binding site" evidence="1">
    <location>
        <begin position="127"/>
        <end position="128"/>
    </location>
    <ligand>
        <name>ATP</name>
        <dbReference type="ChEBI" id="CHEBI:30616"/>
    </ligand>
</feature>
<feature type="binding site" evidence="1">
    <location>
        <position position="58"/>
    </location>
    <ligand>
        <name>substrate</name>
    </ligand>
</feature>
<feature type="binding site" evidence="1">
    <location>
        <position position="217"/>
    </location>
    <ligand>
        <name>ATP</name>
        <dbReference type="ChEBI" id="CHEBI:30616"/>
    </ligand>
</feature>
<dbReference type="EMBL" id="AGZR01000005">
    <property type="protein sequence ID" value="EPD33312.1"/>
    <property type="molecule type" value="Genomic_DNA"/>
</dbReference>
<accession>S2WKY9</accession>
<comment type="miscellaneous">
    <text evidence="1">Reaction mechanism of ThiL seems to utilize a direct, inline transfer of the gamma-phosphate of ATP to TMP rather than a phosphorylated enzyme intermediate.</text>
</comment>
<dbReference type="GO" id="GO:0005524">
    <property type="term" value="F:ATP binding"/>
    <property type="evidence" value="ECO:0007669"/>
    <property type="project" value="UniProtKB-UniRule"/>
</dbReference>
<dbReference type="GO" id="GO:0009228">
    <property type="term" value="P:thiamine biosynthetic process"/>
    <property type="evidence" value="ECO:0007669"/>
    <property type="project" value="UniProtKB-KW"/>
</dbReference>
<dbReference type="EC" id="2.7.4.16" evidence="1"/>
<feature type="binding site" evidence="1">
    <location>
        <position position="314"/>
    </location>
    <ligand>
        <name>substrate</name>
    </ligand>
</feature>
<feature type="binding site" evidence="1">
    <location>
        <position position="50"/>
    </location>
    <ligand>
        <name>Mg(2+)</name>
        <dbReference type="ChEBI" id="CHEBI:18420"/>
        <label>1</label>
    </ligand>
</feature>
<protein>
    <recommendedName>
        <fullName evidence="1">Thiamine-monophosphate kinase</fullName>
        <shortName evidence="1">TMP kinase</shortName>
        <shortName evidence="1">Thiamine-phosphate kinase</shortName>
        <ecNumber evidence="1">2.7.4.16</ecNumber>
    </recommendedName>
</protein>
<dbReference type="Pfam" id="PF00586">
    <property type="entry name" value="AIRS"/>
    <property type="match status" value="1"/>
</dbReference>
<comment type="pathway">
    <text evidence="1">Cofactor biosynthesis; thiamine diphosphate biosynthesis; thiamine diphosphate from thiamine phosphate: step 1/1.</text>
</comment>
<proteinExistence type="inferred from homology"/>
<dbReference type="PANTHER" id="PTHR30270">
    <property type="entry name" value="THIAMINE-MONOPHOSPHATE KINASE"/>
    <property type="match status" value="1"/>
</dbReference>
<comment type="caution">
    <text evidence="1">Lacks conserved residue(s) required for the propagation of feature annotation.</text>
</comment>
<dbReference type="GO" id="GO:0000287">
    <property type="term" value="F:magnesium ion binding"/>
    <property type="evidence" value="ECO:0007669"/>
    <property type="project" value="UniProtKB-UniRule"/>
</dbReference>
<feature type="binding site" evidence="1">
    <location>
        <position position="268"/>
    </location>
    <ligand>
        <name>substrate</name>
    </ligand>
</feature>
<comment type="similarity">
    <text evidence="1">Belongs to the thiamine-monophosphate kinase family.</text>
</comment>